<reference evidence="2 3" key="1">
    <citation type="submission" date="2020-06" db="EMBL/GenBank/DDBJ databases">
        <authorList>
            <person name="Chanama M."/>
        </authorList>
    </citation>
    <scope>NUCLEOTIDE SEQUENCE [LARGE SCALE GENOMIC DNA]</scope>
    <source>
        <strain evidence="2 3">TBRC6557</strain>
    </source>
</reference>
<gene>
    <name evidence="2" type="ORF">HT134_37455</name>
</gene>
<evidence type="ECO:0000256" key="1">
    <source>
        <dbReference type="PIRSR" id="PIRSR600760-2"/>
    </source>
</evidence>
<proteinExistence type="predicted"/>
<feature type="binding site" evidence="1">
    <location>
        <position position="92"/>
    </location>
    <ligand>
        <name>Mg(2+)</name>
        <dbReference type="ChEBI" id="CHEBI:18420"/>
        <label>1</label>
        <note>catalytic</note>
    </ligand>
</feature>
<dbReference type="AlphaFoldDB" id="A0A7Y6IWM5"/>
<sequence length="266" mass="28207">MIMEIDHVTEIVVDAARVAILPRFRALAEGEVAEKSPGEVVTVADREAEELISRRLREVLDAPVVGEEAAADDPRLLQALGEAPAAWVVDPLDGTANFVAGRPDYAVMVALVRGGETVAAWIAQPAQGRVYVAERGAGAWRDGVRLRREPAPGDPAALRGAALTRFLDPAAKARVEAAAPRFAALRPGSGCAGVDYPRLVDGEQDFVLFQRTLPWDHAPGVLLLTEAGGHARRLDGGPYRPADPRPGLLDAADPACWGTARSLLLG</sequence>
<keyword evidence="3" id="KW-1185">Reference proteome</keyword>
<dbReference type="Proteomes" id="UP000546126">
    <property type="component" value="Unassembled WGS sequence"/>
</dbReference>
<dbReference type="GO" id="GO:0046872">
    <property type="term" value="F:metal ion binding"/>
    <property type="evidence" value="ECO:0007669"/>
    <property type="project" value="UniProtKB-KW"/>
</dbReference>
<dbReference type="Pfam" id="PF00459">
    <property type="entry name" value="Inositol_P"/>
    <property type="match status" value="1"/>
</dbReference>
<dbReference type="EMBL" id="JABWGO010000013">
    <property type="protein sequence ID" value="NUW45762.1"/>
    <property type="molecule type" value="Genomic_DNA"/>
</dbReference>
<evidence type="ECO:0000313" key="2">
    <source>
        <dbReference type="EMBL" id="NUW45762.1"/>
    </source>
</evidence>
<dbReference type="GO" id="GO:0006020">
    <property type="term" value="P:inositol metabolic process"/>
    <property type="evidence" value="ECO:0007669"/>
    <property type="project" value="TreeGrafter"/>
</dbReference>
<feature type="binding site" evidence="1">
    <location>
        <position position="90"/>
    </location>
    <ligand>
        <name>Mg(2+)</name>
        <dbReference type="ChEBI" id="CHEBI:18420"/>
        <label>2</label>
    </ligand>
</feature>
<dbReference type="Gene3D" id="3.40.190.80">
    <property type="match status" value="1"/>
</dbReference>
<dbReference type="PANTHER" id="PTHR20854">
    <property type="entry name" value="INOSITOL MONOPHOSPHATASE"/>
    <property type="match status" value="1"/>
</dbReference>
<dbReference type="SUPFAM" id="SSF56655">
    <property type="entry name" value="Carbohydrate phosphatase"/>
    <property type="match status" value="1"/>
</dbReference>
<dbReference type="GO" id="GO:0008934">
    <property type="term" value="F:inositol monophosphate 1-phosphatase activity"/>
    <property type="evidence" value="ECO:0007669"/>
    <property type="project" value="TreeGrafter"/>
</dbReference>
<feature type="binding site" evidence="1">
    <location>
        <position position="93"/>
    </location>
    <ligand>
        <name>Mg(2+)</name>
        <dbReference type="ChEBI" id="CHEBI:18420"/>
        <label>2</label>
    </ligand>
</feature>
<accession>A0A7Y6IWM5</accession>
<keyword evidence="1" id="KW-0479">Metal-binding</keyword>
<keyword evidence="1" id="KW-0460">Magnesium</keyword>
<feature type="binding site" evidence="1">
    <location>
        <position position="216"/>
    </location>
    <ligand>
        <name>Mg(2+)</name>
        <dbReference type="ChEBI" id="CHEBI:18420"/>
        <label>1</label>
        <note>catalytic</note>
    </ligand>
</feature>
<dbReference type="PANTHER" id="PTHR20854:SF4">
    <property type="entry name" value="INOSITOL-1-MONOPHOSPHATASE-RELATED"/>
    <property type="match status" value="1"/>
</dbReference>
<dbReference type="InterPro" id="IPR000760">
    <property type="entry name" value="Inositol_monophosphatase-like"/>
</dbReference>
<comment type="cofactor">
    <cofactor evidence="1">
        <name>Mg(2+)</name>
        <dbReference type="ChEBI" id="CHEBI:18420"/>
    </cofactor>
</comment>
<name>A0A7Y6IWM5_9ACTN</name>
<protein>
    <submittedName>
        <fullName evidence="2">Inositol monophosphatase</fullName>
    </submittedName>
</protein>
<organism evidence="2 3">
    <name type="scientific">Nonomuraea rhodomycinica</name>
    <dbReference type="NCBI Taxonomy" id="1712872"/>
    <lineage>
        <taxon>Bacteria</taxon>
        <taxon>Bacillati</taxon>
        <taxon>Actinomycetota</taxon>
        <taxon>Actinomycetes</taxon>
        <taxon>Streptosporangiales</taxon>
        <taxon>Streptosporangiaceae</taxon>
        <taxon>Nonomuraea</taxon>
    </lineage>
</organism>
<dbReference type="Gene3D" id="3.30.540.10">
    <property type="entry name" value="Fructose-1,6-Bisphosphatase, subunit A, domain 1"/>
    <property type="match status" value="1"/>
</dbReference>
<dbReference type="GO" id="GO:0007165">
    <property type="term" value="P:signal transduction"/>
    <property type="evidence" value="ECO:0007669"/>
    <property type="project" value="TreeGrafter"/>
</dbReference>
<evidence type="ECO:0000313" key="3">
    <source>
        <dbReference type="Proteomes" id="UP000546126"/>
    </source>
</evidence>
<comment type="caution">
    <text evidence="2">The sequence shown here is derived from an EMBL/GenBank/DDBJ whole genome shotgun (WGS) entry which is preliminary data.</text>
</comment>
<feature type="binding site" evidence="1">
    <location>
        <position position="67"/>
    </location>
    <ligand>
        <name>Mg(2+)</name>
        <dbReference type="ChEBI" id="CHEBI:18420"/>
        <label>1</label>
        <note>catalytic</note>
    </ligand>
</feature>
<dbReference type="PRINTS" id="PR00377">
    <property type="entry name" value="IMPHPHTASES"/>
</dbReference>